<dbReference type="RefSeq" id="WP_238214954.1">
    <property type="nucleotide sequence ID" value="NZ_BPUS01000014.1"/>
</dbReference>
<name>A0AA37IF89_9BURK</name>
<dbReference type="Proteomes" id="UP001055111">
    <property type="component" value="Unassembled WGS sequence"/>
</dbReference>
<accession>A0AA37IF89</accession>
<keyword evidence="1" id="KW-0175">Coiled coil</keyword>
<organism evidence="2 3">
    <name type="scientific">Caballeronia novacaledonica</name>
    <dbReference type="NCBI Taxonomy" id="1544861"/>
    <lineage>
        <taxon>Bacteria</taxon>
        <taxon>Pseudomonadati</taxon>
        <taxon>Pseudomonadota</taxon>
        <taxon>Betaproteobacteria</taxon>
        <taxon>Burkholderiales</taxon>
        <taxon>Burkholderiaceae</taxon>
        <taxon>Caballeronia</taxon>
    </lineage>
</organism>
<feature type="coiled-coil region" evidence="1">
    <location>
        <begin position="66"/>
        <end position="96"/>
    </location>
</feature>
<evidence type="ECO:0000313" key="3">
    <source>
        <dbReference type="Proteomes" id="UP001055111"/>
    </source>
</evidence>
<proteinExistence type="predicted"/>
<protein>
    <submittedName>
        <fullName evidence="2">Uncharacterized protein</fullName>
    </submittedName>
</protein>
<comment type="caution">
    <text evidence="2">The sequence shown here is derived from an EMBL/GenBank/DDBJ whole genome shotgun (WGS) entry which is preliminary data.</text>
</comment>
<gene>
    <name evidence="2" type="ORF">CBA19CS42_26605</name>
</gene>
<evidence type="ECO:0000313" key="2">
    <source>
        <dbReference type="EMBL" id="GJH28159.1"/>
    </source>
</evidence>
<sequence>MATTPHTAEKLFTTREVTALLDMKLLAMRDWIHDGIFPPPDKVGPHGAYLWRETTIAPWLQWRAGVIELRAKRAEIEKQSRELRELRETLEAPNREAWARRKNLDVAVAV</sequence>
<reference evidence="2" key="1">
    <citation type="submission" date="2022-09" db="EMBL/GenBank/DDBJ databases">
        <title>Isolation and characterization of 3-chlorobenzoate degrading bacteria from soils in Shizuoka.</title>
        <authorList>
            <person name="Ifat A."/>
            <person name="Ogawa N."/>
            <person name="Kimbara K."/>
            <person name="Moriuchi R."/>
            <person name="Dohra H."/>
            <person name="Shintani M."/>
        </authorList>
    </citation>
    <scope>NUCLEOTIDE SEQUENCE</scope>
    <source>
        <strain evidence="2">19CS4-2</strain>
    </source>
</reference>
<dbReference type="AlphaFoldDB" id="A0AA37IF89"/>
<evidence type="ECO:0000256" key="1">
    <source>
        <dbReference type="SAM" id="Coils"/>
    </source>
</evidence>
<dbReference type="EMBL" id="BPUS01000014">
    <property type="protein sequence ID" value="GJH28159.1"/>
    <property type="molecule type" value="Genomic_DNA"/>
</dbReference>